<dbReference type="InterPro" id="IPR011989">
    <property type="entry name" value="ARM-like"/>
</dbReference>
<feature type="region of interest" description="Disordered" evidence="13">
    <location>
        <begin position="759"/>
        <end position="778"/>
    </location>
</feature>
<dbReference type="PANTHER" id="PTHR15952">
    <property type="entry name" value="EXPORTIN-T/LOS1"/>
    <property type="match status" value="1"/>
</dbReference>
<dbReference type="Pfam" id="PF19282">
    <property type="entry name" value="Exportin-T"/>
    <property type="match status" value="2"/>
</dbReference>
<evidence type="ECO:0000256" key="10">
    <source>
        <dbReference type="ARBA" id="ARBA00025147"/>
    </source>
</evidence>
<dbReference type="GO" id="GO:0071528">
    <property type="term" value="P:tRNA re-export from nucleus"/>
    <property type="evidence" value="ECO:0007669"/>
    <property type="project" value="UniProtKB-UniRule"/>
</dbReference>
<comment type="similarity">
    <text evidence="2 11">Belongs to the exportin family.</text>
</comment>
<evidence type="ECO:0000256" key="1">
    <source>
        <dbReference type="ARBA" id="ARBA00004496"/>
    </source>
</evidence>
<evidence type="ECO:0000313" key="16">
    <source>
        <dbReference type="EMBL" id="KAK2070252.1"/>
    </source>
</evidence>
<evidence type="ECO:0000256" key="9">
    <source>
        <dbReference type="ARBA" id="ARBA00023242"/>
    </source>
</evidence>
<keyword evidence="6 11" id="KW-0820">tRNA-binding</keyword>
<dbReference type="GO" id="GO:0016363">
    <property type="term" value="C:nuclear matrix"/>
    <property type="evidence" value="ECO:0007669"/>
    <property type="project" value="TreeGrafter"/>
</dbReference>
<accession>A0AAD9I4T0</accession>
<dbReference type="Proteomes" id="UP001217918">
    <property type="component" value="Unassembled WGS sequence"/>
</dbReference>
<dbReference type="GO" id="GO:0005643">
    <property type="term" value="C:nuclear pore"/>
    <property type="evidence" value="ECO:0007669"/>
    <property type="project" value="TreeGrafter"/>
</dbReference>
<sequence>MDEQIANAIEIAFNPAAAPSLKEQAYGFLQQLRHDPQAWSVGFDLFTRYPRQSDVVRLFSLDIVNNAIQSRSLDVHSLVLLKDSAVGYLTRTYGGSGQSQVDSGPLQNKLTQTLTYIFSYLYREGWESFLDDFLGLTHMPNSTACDNPAGVVLYLRILSSIHDEIADVMLSRAAGTESKRNTDLKDLIRQRDMHKVAASWKDILSRYRDHDDTILDMTLKVIGKWVSWIDISLVITQEMQGLLLSVVGRMSPQGGEDRVRDAAIDTFTEIVAKKMKPTDKVGLVEFLNLREIVAQLIASPPLNEFKGTPQYDHELAESVAKLVNVIMTDIVRVVEDSNVDNETRAKAERLLQDFLNPLLRFFSDEYDEICSTVIPSLTDLLSFLRKARGLPQNYSQMLPPILNAIILKMRYDETSDWGNEDEQADEAEFQELRKRLQILQKTVAAIDQSLYMNTLSRLVETTLATLQQQGSQMDWRDVDLALHEMNMFGELALPNTGIMQKSQPDTVAAQRLLAMMSKLVDSGIANLSHPALLLQYMEICVRIRTRSWYLFLRFVKQLRAQVGNVAGTIIQSIGDLLPIKAEVPGNDADEDMSSDETDRSADAVFNSQLHLYEAIGCISSTSSTPADKQALYAHSNKDEMAMFLRLLGQVVHGFKGEIFNFLDLLLTPLLERVFVGLSEPISGTDDEIQLQELRREFLAFINVILINNLAGVLISTTNQQIFESLISSIITLTKTIDHGSLPASKTGFNVLSKMSSQWGGPDVKPLPQPANQPVKPDSSATEIPGFGQFMIDRFHSACWEVLLDPNFKPWGDAQSKMVLNEIAALELIIYSKTGDNFIRHLETSPIAQHGIDVATFVSNLTSGDRKGFQNYLLNVVKSRKT</sequence>
<feature type="domain" description="Exportin-T C-terminal" evidence="15">
    <location>
        <begin position="632"/>
        <end position="878"/>
    </location>
</feature>
<gene>
    <name evidence="16" type="ORF">P8C59_004764</name>
</gene>
<feature type="domain" description="Exportin-T C-terminal" evidence="15">
    <location>
        <begin position="342"/>
        <end position="542"/>
    </location>
</feature>
<comment type="function">
    <text evidence="10">tRNA nucleus export receptor which facilitates tRNA translocation across the nuclear pore complex. Involved in pre-tRNA splicing, probably by affecting the interaction of pre-tRNA with splicing endonuclease.</text>
</comment>
<evidence type="ECO:0000256" key="11">
    <source>
        <dbReference type="RuleBase" id="RU366037"/>
    </source>
</evidence>
<evidence type="ECO:0000256" key="5">
    <source>
        <dbReference type="ARBA" id="ARBA00022490"/>
    </source>
</evidence>
<dbReference type="InterPro" id="IPR016024">
    <property type="entry name" value="ARM-type_fold"/>
</dbReference>
<feature type="coiled-coil region" evidence="12">
    <location>
        <begin position="422"/>
        <end position="449"/>
    </location>
</feature>
<evidence type="ECO:0000313" key="17">
    <source>
        <dbReference type="Proteomes" id="UP001217918"/>
    </source>
</evidence>
<dbReference type="Gene3D" id="1.25.10.10">
    <property type="entry name" value="Leucine-rich Repeat Variant"/>
    <property type="match status" value="3"/>
</dbReference>
<dbReference type="InterPro" id="IPR040017">
    <property type="entry name" value="XPOT"/>
</dbReference>
<dbReference type="GO" id="GO:0000049">
    <property type="term" value="F:tRNA binding"/>
    <property type="evidence" value="ECO:0007669"/>
    <property type="project" value="UniProtKB-UniRule"/>
</dbReference>
<keyword evidence="4 11" id="KW-0813">Transport</keyword>
<dbReference type="GO" id="GO:0005737">
    <property type="term" value="C:cytoplasm"/>
    <property type="evidence" value="ECO:0007669"/>
    <property type="project" value="UniProtKB-SubCell"/>
</dbReference>
<keyword evidence="5 11" id="KW-0963">Cytoplasm</keyword>
<dbReference type="SUPFAM" id="SSF48371">
    <property type="entry name" value="ARM repeat"/>
    <property type="match status" value="1"/>
</dbReference>
<dbReference type="AlphaFoldDB" id="A0AAD9I4T0"/>
<evidence type="ECO:0000256" key="8">
    <source>
        <dbReference type="ARBA" id="ARBA00022884"/>
    </source>
</evidence>
<dbReference type="InterPro" id="IPR045546">
    <property type="entry name" value="Exportin-T_C"/>
</dbReference>
<dbReference type="InterPro" id="IPR013598">
    <property type="entry name" value="Exportin-1/Importin-b-like"/>
</dbReference>
<keyword evidence="8 11" id="KW-0694">RNA-binding</keyword>
<dbReference type="PANTHER" id="PTHR15952:SF11">
    <property type="entry name" value="EXPORTIN-T"/>
    <property type="match status" value="1"/>
</dbReference>
<organism evidence="16 17">
    <name type="scientific">Phyllachora maydis</name>
    <dbReference type="NCBI Taxonomy" id="1825666"/>
    <lineage>
        <taxon>Eukaryota</taxon>
        <taxon>Fungi</taxon>
        <taxon>Dikarya</taxon>
        <taxon>Ascomycota</taxon>
        <taxon>Pezizomycotina</taxon>
        <taxon>Sordariomycetes</taxon>
        <taxon>Sordariomycetidae</taxon>
        <taxon>Phyllachorales</taxon>
        <taxon>Phyllachoraceae</taxon>
        <taxon>Phyllachora</taxon>
    </lineage>
</organism>
<name>A0AAD9I4T0_9PEZI</name>
<keyword evidence="7" id="KW-0819">tRNA processing</keyword>
<keyword evidence="12" id="KW-0175">Coiled coil</keyword>
<protein>
    <recommendedName>
        <fullName evidence="3 11">Exportin-T</fullName>
    </recommendedName>
    <alternativeName>
        <fullName evidence="11">Exportin(tRNA)</fullName>
    </alternativeName>
    <alternativeName>
        <fullName evidence="11">tRNA exportin</fullName>
    </alternativeName>
</protein>
<feature type="domain" description="Exportin-1/Importin-beta-like" evidence="14">
    <location>
        <begin position="105"/>
        <end position="266"/>
    </location>
</feature>
<evidence type="ECO:0000256" key="12">
    <source>
        <dbReference type="SAM" id="Coils"/>
    </source>
</evidence>
<comment type="caution">
    <text evidence="16">The sequence shown here is derived from an EMBL/GenBank/DDBJ whole genome shotgun (WGS) entry which is preliminary data.</text>
</comment>
<evidence type="ECO:0000256" key="3">
    <source>
        <dbReference type="ARBA" id="ARBA00018928"/>
    </source>
</evidence>
<dbReference type="GO" id="GO:0031267">
    <property type="term" value="F:small GTPase binding"/>
    <property type="evidence" value="ECO:0007669"/>
    <property type="project" value="InterPro"/>
</dbReference>
<evidence type="ECO:0000259" key="15">
    <source>
        <dbReference type="Pfam" id="PF19282"/>
    </source>
</evidence>
<keyword evidence="9 11" id="KW-0539">Nucleus</keyword>
<comment type="subcellular location">
    <subcellularLocation>
        <location evidence="1 11">Cytoplasm</location>
    </subcellularLocation>
    <subcellularLocation>
        <location evidence="11">Nucleus</location>
    </subcellularLocation>
    <text evidence="11">Shuttles between the nucleus and the cytoplasm.</text>
</comment>
<evidence type="ECO:0000256" key="6">
    <source>
        <dbReference type="ARBA" id="ARBA00022555"/>
    </source>
</evidence>
<evidence type="ECO:0000256" key="4">
    <source>
        <dbReference type="ARBA" id="ARBA00022448"/>
    </source>
</evidence>
<evidence type="ECO:0000259" key="14">
    <source>
        <dbReference type="Pfam" id="PF08389"/>
    </source>
</evidence>
<dbReference type="Pfam" id="PF08389">
    <property type="entry name" value="Xpo1"/>
    <property type="match status" value="1"/>
</dbReference>
<proteinExistence type="inferred from homology"/>
<evidence type="ECO:0000256" key="13">
    <source>
        <dbReference type="SAM" id="MobiDB-lite"/>
    </source>
</evidence>
<keyword evidence="17" id="KW-1185">Reference proteome</keyword>
<dbReference type="GO" id="GO:0008033">
    <property type="term" value="P:tRNA processing"/>
    <property type="evidence" value="ECO:0007669"/>
    <property type="project" value="UniProtKB-KW"/>
</dbReference>
<evidence type="ECO:0000256" key="2">
    <source>
        <dbReference type="ARBA" id="ARBA00009466"/>
    </source>
</evidence>
<evidence type="ECO:0000256" key="7">
    <source>
        <dbReference type="ARBA" id="ARBA00022694"/>
    </source>
</evidence>
<reference evidence="16" key="1">
    <citation type="journal article" date="2023" name="Mol. Plant Microbe Interact.">
        <title>Elucidating the Obligate Nature and Biological Capacity of an Invasive Fungal Corn Pathogen.</title>
        <authorList>
            <person name="MacCready J.S."/>
            <person name="Roggenkamp E.M."/>
            <person name="Gdanetz K."/>
            <person name="Chilvers M.I."/>
        </authorList>
    </citation>
    <scope>NUCLEOTIDE SEQUENCE</scope>
    <source>
        <strain evidence="16">PM02</strain>
    </source>
</reference>
<dbReference type="EMBL" id="JAQQPM010000003">
    <property type="protein sequence ID" value="KAK2070252.1"/>
    <property type="molecule type" value="Genomic_DNA"/>
</dbReference>